<proteinExistence type="predicted"/>
<gene>
    <name evidence="1" type="ORF">QFC19_000679</name>
</gene>
<organism evidence="1 2">
    <name type="scientific">Naganishia cerealis</name>
    <dbReference type="NCBI Taxonomy" id="610337"/>
    <lineage>
        <taxon>Eukaryota</taxon>
        <taxon>Fungi</taxon>
        <taxon>Dikarya</taxon>
        <taxon>Basidiomycota</taxon>
        <taxon>Agaricomycotina</taxon>
        <taxon>Tremellomycetes</taxon>
        <taxon>Filobasidiales</taxon>
        <taxon>Filobasidiaceae</taxon>
        <taxon>Naganishia</taxon>
    </lineage>
</organism>
<evidence type="ECO:0000313" key="2">
    <source>
        <dbReference type="Proteomes" id="UP001241377"/>
    </source>
</evidence>
<sequence length="505" mass="58283">MPPKRHRIRGGGSVPAVARRPKPDEPDYDFSQRPTYDGGQISDIPDDIVKEDWTKVLKADTPSDREHYDNILQRLGYYNPALSDEDERHRCSYVWGLWPEFSLRRIWMVAGFAREEDWAKANPNLYKYIYYTLAYQATQVEKVVERSKLSVLMRVIPALQKDVGEFWIYDLGVFGNPWEQVSGRALIDNLGEILALHEVKDFRAAVGYAVLAKLRFGRLKTDPTARSTARSNKEFTPLPVFPLIRCDMSSDDKLKKQLEKVREERYPMPSDIDDVEKWFDLSTEQQEEWKAEWVADLMYEWQGQVELPRPSMLESHKHPSPLPPRPPGRARGSERPQIPPRPVRGSECTRLSKQLADAESELESARRKIRDLEESQKSLPQQHQTERQADAEALLELGKEFETFKSTAANTQAKLEAQLTEVRTSLKKYLRLPLELLSLVGQFALGDDNHATLANFSLTSHLLREELLPIMYETVVLSEKDPRCYAIFWGNTVTRNPFTFTKYAL</sequence>
<dbReference type="EMBL" id="JASBWR010000004">
    <property type="protein sequence ID" value="KAJ9112659.1"/>
    <property type="molecule type" value="Genomic_DNA"/>
</dbReference>
<dbReference type="Proteomes" id="UP001241377">
    <property type="component" value="Unassembled WGS sequence"/>
</dbReference>
<accession>A0ACC2WLP2</accession>
<evidence type="ECO:0000313" key="1">
    <source>
        <dbReference type="EMBL" id="KAJ9112659.1"/>
    </source>
</evidence>
<reference evidence="1" key="1">
    <citation type="submission" date="2023-04" db="EMBL/GenBank/DDBJ databases">
        <title>Draft Genome sequencing of Naganishia species isolated from polar environments using Oxford Nanopore Technology.</title>
        <authorList>
            <person name="Leo P."/>
            <person name="Venkateswaran K."/>
        </authorList>
    </citation>
    <scope>NUCLEOTIDE SEQUENCE</scope>
    <source>
        <strain evidence="1">MNA-CCFEE 5261</strain>
    </source>
</reference>
<comment type="caution">
    <text evidence="1">The sequence shown here is derived from an EMBL/GenBank/DDBJ whole genome shotgun (WGS) entry which is preliminary data.</text>
</comment>
<name>A0ACC2WLP2_9TREE</name>
<protein>
    <submittedName>
        <fullName evidence="1">Uncharacterized protein</fullName>
    </submittedName>
</protein>
<keyword evidence="2" id="KW-1185">Reference proteome</keyword>